<dbReference type="InterPro" id="IPR003439">
    <property type="entry name" value="ABC_transporter-like_ATP-bd"/>
</dbReference>
<evidence type="ECO:0000256" key="5">
    <source>
        <dbReference type="ARBA" id="ARBA00066388"/>
    </source>
</evidence>
<dbReference type="GO" id="GO:0016887">
    <property type="term" value="F:ATP hydrolysis activity"/>
    <property type="evidence" value="ECO:0007669"/>
    <property type="project" value="InterPro"/>
</dbReference>
<evidence type="ECO:0000313" key="8">
    <source>
        <dbReference type="Proteomes" id="UP000050969"/>
    </source>
</evidence>
<dbReference type="Proteomes" id="UP000050969">
    <property type="component" value="Unassembled WGS sequence"/>
</dbReference>
<dbReference type="EMBL" id="JQCE01000001">
    <property type="protein sequence ID" value="KRO18890.1"/>
    <property type="molecule type" value="Genomic_DNA"/>
</dbReference>
<dbReference type="SMART" id="SM00382">
    <property type="entry name" value="AAA"/>
    <property type="match status" value="1"/>
</dbReference>
<evidence type="ECO:0000256" key="1">
    <source>
        <dbReference type="ARBA" id="ARBA00005417"/>
    </source>
</evidence>
<comment type="caution">
    <text evidence="7">The sequence shown here is derived from an EMBL/GenBank/DDBJ whole genome shotgun (WGS) entry which is preliminary data.</text>
</comment>
<evidence type="ECO:0000259" key="6">
    <source>
        <dbReference type="PROSITE" id="PS50893"/>
    </source>
</evidence>
<evidence type="ECO:0000256" key="2">
    <source>
        <dbReference type="ARBA" id="ARBA00022448"/>
    </source>
</evidence>
<evidence type="ECO:0000256" key="3">
    <source>
        <dbReference type="ARBA" id="ARBA00022741"/>
    </source>
</evidence>
<dbReference type="InterPro" id="IPR027417">
    <property type="entry name" value="P-loop_NTPase"/>
</dbReference>
<dbReference type="PROSITE" id="PS00211">
    <property type="entry name" value="ABC_TRANSPORTER_1"/>
    <property type="match status" value="1"/>
</dbReference>
<keyword evidence="2" id="KW-0813">Transport</keyword>
<dbReference type="AlphaFoldDB" id="A0A0R2N7E1"/>
<reference evidence="7 8" key="1">
    <citation type="journal article" date="2015" name="Genome Announc.">
        <title>Expanding the biotechnology potential of lactobacilli through comparative genomics of 213 strains and associated genera.</title>
        <authorList>
            <person name="Sun Z."/>
            <person name="Harris H.M."/>
            <person name="McCann A."/>
            <person name="Guo C."/>
            <person name="Argimon S."/>
            <person name="Zhang W."/>
            <person name="Yang X."/>
            <person name="Jeffery I.B."/>
            <person name="Cooney J.C."/>
            <person name="Kagawa T.F."/>
            <person name="Liu W."/>
            <person name="Song Y."/>
            <person name="Salvetti E."/>
            <person name="Wrobel A."/>
            <person name="Rasinkangas P."/>
            <person name="Parkhill J."/>
            <person name="Rea M.C."/>
            <person name="O'Sullivan O."/>
            <person name="Ritari J."/>
            <person name="Douillard F.P."/>
            <person name="Paul Ross R."/>
            <person name="Yang R."/>
            <person name="Briner A.E."/>
            <person name="Felis G.E."/>
            <person name="de Vos W.M."/>
            <person name="Barrangou R."/>
            <person name="Klaenhammer T.R."/>
            <person name="Caufield P.W."/>
            <person name="Cui Y."/>
            <person name="Zhang H."/>
            <person name="O'Toole P.W."/>
        </authorList>
    </citation>
    <scope>NUCLEOTIDE SEQUENCE [LARGE SCALE GENOMIC DNA]</scope>
    <source>
        <strain evidence="7 8">DSM 24301</strain>
    </source>
</reference>
<dbReference type="InterPro" id="IPR017871">
    <property type="entry name" value="ABC_transporter-like_CS"/>
</dbReference>
<dbReference type="FunFam" id="3.40.50.300:FF:000425">
    <property type="entry name" value="Probable ABC transporter, ATP-binding subunit"/>
    <property type="match status" value="1"/>
</dbReference>
<protein>
    <recommendedName>
        <fullName evidence="5">ABC-type quaternary amine transporter</fullName>
        <ecNumber evidence="5">7.6.2.9</ecNumber>
    </recommendedName>
</protein>
<gene>
    <name evidence="7" type="ORF">IV56_GL000042</name>
</gene>
<dbReference type="GO" id="GO:0015418">
    <property type="term" value="F:ABC-type quaternary ammonium compound transporting activity"/>
    <property type="evidence" value="ECO:0007669"/>
    <property type="project" value="UniProtKB-EC"/>
</dbReference>
<organism evidence="7 8">
    <name type="scientific">Lacticaseibacillus saniviri JCM 17471 = DSM 24301</name>
    <dbReference type="NCBI Taxonomy" id="1293598"/>
    <lineage>
        <taxon>Bacteria</taxon>
        <taxon>Bacillati</taxon>
        <taxon>Bacillota</taxon>
        <taxon>Bacilli</taxon>
        <taxon>Lactobacillales</taxon>
        <taxon>Lactobacillaceae</taxon>
        <taxon>Lacticaseibacillus</taxon>
    </lineage>
</organism>
<dbReference type="GO" id="GO:0005524">
    <property type="term" value="F:ATP binding"/>
    <property type="evidence" value="ECO:0007669"/>
    <property type="project" value="UniProtKB-KW"/>
</dbReference>
<keyword evidence="4" id="KW-0067">ATP-binding</keyword>
<keyword evidence="8" id="KW-1185">Reference proteome</keyword>
<dbReference type="Pfam" id="PF00005">
    <property type="entry name" value="ABC_tran"/>
    <property type="match status" value="1"/>
</dbReference>
<accession>A0A0R2N7E1</accession>
<dbReference type="SUPFAM" id="SSF52540">
    <property type="entry name" value="P-loop containing nucleoside triphosphate hydrolases"/>
    <property type="match status" value="1"/>
</dbReference>
<dbReference type="PROSITE" id="PS50893">
    <property type="entry name" value="ABC_TRANSPORTER_2"/>
    <property type="match status" value="1"/>
</dbReference>
<dbReference type="STRING" id="1293598.IV56_GL000042"/>
<sequence length="314" mass="35096">MITFNHLTKQYDDTTVVDDLNLDINEGELFVLVGTSGSGKTTTLKMINRLITPTSGQVLFAKQPVESYPVRELRYNIGYVLQQIALFPTMTVGQNIALIPELKHWPKAKVHKRVNELLDSVDLPHEQYRHRYPKELSGGEQQRIGILRALASQPQVILMDEPFSALDPISRTQLQDLVLKLHDKYHQTVVFVTHDMAEAVKLGDRIGVMSHGKLLQVDTPEAIQTNPVDEFVSSFFASTTNSDGILEQPARELKTFGKATISGTVSVKSEQPIETVIAQLQVHERVNVTSDPAFSVSAAEVLQYLNERLVADKQ</sequence>
<dbReference type="EC" id="7.6.2.9" evidence="5"/>
<evidence type="ECO:0000313" key="7">
    <source>
        <dbReference type="EMBL" id="KRO18890.1"/>
    </source>
</evidence>
<proteinExistence type="inferred from homology"/>
<dbReference type="InterPro" id="IPR003593">
    <property type="entry name" value="AAA+_ATPase"/>
</dbReference>
<dbReference type="Gene3D" id="3.40.50.300">
    <property type="entry name" value="P-loop containing nucleotide triphosphate hydrolases"/>
    <property type="match status" value="1"/>
</dbReference>
<dbReference type="PANTHER" id="PTHR43117">
    <property type="entry name" value="OSMOPROTECTANT IMPORT ATP-BINDING PROTEIN OSMV"/>
    <property type="match status" value="1"/>
</dbReference>
<dbReference type="PATRIC" id="fig|1293598.4.peg.42"/>
<dbReference type="OrthoDB" id="9802264at2"/>
<feature type="domain" description="ABC transporter" evidence="6">
    <location>
        <begin position="2"/>
        <end position="236"/>
    </location>
</feature>
<evidence type="ECO:0000256" key="4">
    <source>
        <dbReference type="ARBA" id="ARBA00022840"/>
    </source>
</evidence>
<dbReference type="PANTHER" id="PTHR43117:SF4">
    <property type="entry name" value="OSMOPROTECTANT IMPORT ATP-BINDING PROTEIN OSMV"/>
    <property type="match status" value="1"/>
</dbReference>
<name>A0A0R2N7E1_9LACO</name>
<keyword evidence="3" id="KW-0547">Nucleotide-binding</keyword>
<comment type="similarity">
    <text evidence="1">Belongs to the ABC transporter superfamily.</text>
</comment>